<feature type="transmembrane region" description="Helical" evidence="16">
    <location>
        <begin position="1048"/>
        <end position="1065"/>
    </location>
</feature>
<dbReference type="PANTHER" id="PTHR24093">
    <property type="entry name" value="CATION TRANSPORTING ATPASE"/>
    <property type="match status" value="1"/>
</dbReference>
<protein>
    <recommendedName>
        <fullName evidence="16">Calcium-transporting ATPase</fullName>
        <ecNumber evidence="16">7.2.2.10</ecNumber>
    </recommendedName>
</protein>
<feature type="compositionally biased region" description="Low complexity" evidence="17">
    <location>
        <begin position="358"/>
        <end position="396"/>
    </location>
</feature>
<dbReference type="Pfam" id="PF08282">
    <property type="entry name" value="Hydrolase_3"/>
    <property type="match status" value="1"/>
</dbReference>
<evidence type="ECO:0000256" key="3">
    <source>
        <dbReference type="ARBA" id="ARBA00022568"/>
    </source>
</evidence>
<keyword evidence="20" id="KW-1185">Reference proteome</keyword>
<name>A0A0N4V2L3_ENTVE</name>
<dbReference type="PANTHER" id="PTHR24093:SF253">
    <property type="entry name" value="PLASMA MEMBRANE CALCIUM-TRANSPORTING ATPASE MCA-1"/>
    <property type="match status" value="1"/>
</dbReference>
<feature type="region of interest" description="Disordered" evidence="17">
    <location>
        <begin position="358"/>
        <end position="413"/>
    </location>
</feature>
<comment type="function">
    <text evidence="16">Catalyzes the hydrolysis of ATP coupled with the transport of calcium.</text>
</comment>
<dbReference type="FunFam" id="1.20.1110.10:FF:000033">
    <property type="entry name" value="Calcium-transporting ATPase"/>
    <property type="match status" value="1"/>
</dbReference>
<evidence type="ECO:0000256" key="4">
    <source>
        <dbReference type="ARBA" id="ARBA00022692"/>
    </source>
</evidence>
<dbReference type="CDD" id="cd02081">
    <property type="entry name" value="P-type_ATPase_Ca_PMCA-like"/>
    <property type="match status" value="1"/>
</dbReference>
<dbReference type="InterPro" id="IPR023299">
    <property type="entry name" value="ATPase_P-typ_cyto_dom_N"/>
</dbReference>
<dbReference type="GO" id="GO:0005886">
    <property type="term" value="C:plasma membrane"/>
    <property type="evidence" value="ECO:0007669"/>
    <property type="project" value="TreeGrafter"/>
</dbReference>
<feature type="transmembrane region" description="Helical" evidence="16">
    <location>
        <begin position="137"/>
        <end position="154"/>
    </location>
</feature>
<dbReference type="STRING" id="51028.A0A0N4V2L3"/>
<keyword evidence="13" id="KW-0186">Copper</keyword>
<dbReference type="SFLD" id="SFLDS00003">
    <property type="entry name" value="Haloacid_Dehalogenase"/>
    <property type="match status" value="1"/>
</dbReference>
<evidence type="ECO:0000256" key="11">
    <source>
        <dbReference type="ARBA" id="ARBA00022967"/>
    </source>
</evidence>
<dbReference type="Pfam" id="PF00690">
    <property type="entry name" value="Cation_ATPase_N"/>
    <property type="match status" value="1"/>
</dbReference>
<dbReference type="Gene3D" id="2.70.150.10">
    <property type="entry name" value="Calcium-transporting ATPase, cytoplasmic transduction domain A"/>
    <property type="match status" value="1"/>
</dbReference>
<sequence length="1281" mass="140856">MQNGHNVNENKDLPVDLAGCQVAPDTKGGKNIRKLTSSVLQNAFTAKDGPTEEFGCSVQQLGKLMEARGPEAVLKLNNEFDGTDGLCKRLKVDPVVGLSKDPQKLGKRRAKFGSNTIPPTPAKSFLRLVFNACKDPTLIILVVSGFISLGLSFVEPGQSESNVSFAATTVTYQKAGLSARVLEALNSTEFTVNSTSIEPAEEPDNDHDTAWIEGVAILVCVIVVVLVTAINDYSKERQFRGLQADIERGHFFSVIRDGEAVDVPVSDLVVGDIARVKYGDLMPADGILLQSYDLKMDESSLTGESDYICKSIENDPVLLSGTYAMEGSGKILITAVGVNSQAGIIMSLLGAGRSRAYDSSSDSSSSSSSTTISKSSRSSSSDSLKISSKDSVSSSSSDDEDSSFASWHGSDDDEGLSAKSVLQAKLSKLALQIIYCGTTIAAIALVVLIVRFCIEEYEIRRQSFDIEDIQRFVKFFIIAVTILVISIPEGLPLAIALALTYSVRKMMHDHNLVRHLDACETMGNATTICSDKTGTLTTNHMTVVQSFINGQHFKTIETQPQKNQLAESTAALLAEAITVNSSYNSKVVEPTKSGEKTQQLGNKTECGLLGLVKNIGYDYSDIRRKYPEETFVKVFTFNSMRKSMMTVIKLIEADRTVGFRVYQKGACEIILDRCNSLIASDGSIRGLEESERKNLKTSIVEPMTENGLRTICVAYKDYIRSSARKATAFETYFENEADIDWDDEKEISQNMTMVAICGIQDPVRPEVPAAIETCKRAGITVRMVTGDNINTARAIATACKILEPGEDFLALEGKDFNERIRDSNGKISQKKLDEIWPRLRVLARAQPVDKFTLVKGIIESKITPNREIVAVTGDGTNDGPALKKADVGFAMGVAGTDVAKEASDIILTDDNFTSIVKAVMWGRNVYDSISKFLQFQLTVNVVAVFTAFVSACSISDSPLKAVHMLWINLIMDTLASLALATEMPTSELLNRKPYGRKKSLISRTMIKNIGCHAVYQMAILFVILFLGAKIFGIKSGINAPLYAPPSQHFTIVFNAFVMMTLFNEFNCRKVHGERNIFKGLIGNRVFCVIWISTFVAQICIVQYGGEWFSTAPLNAQQWIMCMILGLSSLLWGQVVATIPSKKLPKKFAYGRGEIKPAAILFNTENVTDNGSLKALSYRTGRQLWNRGVALFALHFRVIRAFQEKLDNNMVRPKMSAEAAEKWRQSYRRYCNRRKYSQARKSSRHASKHQKSSHELKDASTINSATKAGKNKEVVISIEDFK</sequence>
<dbReference type="GO" id="GO:0005388">
    <property type="term" value="F:P-type calcium transporter activity"/>
    <property type="evidence" value="ECO:0007669"/>
    <property type="project" value="UniProtKB-EC"/>
</dbReference>
<dbReference type="Pfam" id="PF00689">
    <property type="entry name" value="Cation_ATPase_C"/>
    <property type="match status" value="1"/>
</dbReference>
<dbReference type="SMART" id="SM00831">
    <property type="entry name" value="Cation_ATPase_N"/>
    <property type="match status" value="1"/>
</dbReference>
<keyword evidence="5" id="KW-0479">Metal-binding</keyword>
<comment type="similarity">
    <text evidence="16">Belongs to the cation transport ATPase (P-type) (TC 3.A.3) family.</text>
</comment>
<keyword evidence="12 16" id="KW-1133">Transmembrane helix</keyword>
<dbReference type="InterPro" id="IPR006408">
    <property type="entry name" value="P-type_ATPase_IIB"/>
</dbReference>
<reference evidence="21" key="1">
    <citation type="submission" date="2016-04" db="UniProtKB">
        <authorList>
            <consortium name="WormBaseParasite"/>
        </authorList>
    </citation>
    <scope>IDENTIFICATION</scope>
</reference>
<dbReference type="SUPFAM" id="SSF81653">
    <property type="entry name" value="Calcium ATPase, transduction domain A"/>
    <property type="match status" value="1"/>
</dbReference>
<dbReference type="SFLD" id="SFLDG00002">
    <property type="entry name" value="C1.7:_P-type_atpase_like"/>
    <property type="match status" value="1"/>
</dbReference>
<keyword evidence="15 16" id="KW-0472">Membrane</keyword>
<dbReference type="GO" id="GO:0046872">
    <property type="term" value="F:metal ion binding"/>
    <property type="evidence" value="ECO:0007669"/>
    <property type="project" value="UniProtKB-KW"/>
</dbReference>
<dbReference type="FunFam" id="2.70.150.10:FF:000001">
    <property type="entry name" value="Calcium-transporting ATPase"/>
    <property type="match status" value="1"/>
</dbReference>
<keyword evidence="9 16" id="KW-0067">ATP-binding</keyword>
<dbReference type="SUPFAM" id="SSF56784">
    <property type="entry name" value="HAD-like"/>
    <property type="match status" value="1"/>
</dbReference>
<evidence type="ECO:0000256" key="12">
    <source>
        <dbReference type="ARBA" id="ARBA00022989"/>
    </source>
</evidence>
<keyword evidence="6 16" id="KW-0547">Nucleotide-binding</keyword>
<dbReference type="Gene3D" id="3.40.1110.10">
    <property type="entry name" value="Calcium-transporting ATPase, cytoplasmic domain N"/>
    <property type="match status" value="1"/>
</dbReference>
<dbReference type="WBParaSite" id="EVEC_0000424101-mRNA-1">
    <property type="protein sequence ID" value="EVEC_0000424101-mRNA-1"/>
    <property type="gene ID" value="EVEC_0000424101"/>
</dbReference>
<dbReference type="Pfam" id="PF13246">
    <property type="entry name" value="Cation_ATPase"/>
    <property type="match status" value="1"/>
</dbReference>
<feature type="transmembrane region" description="Helical" evidence="16">
    <location>
        <begin position="1085"/>
        <end position="1105"/>
    </location>
</feature>
<feature type="transmembrane region" description="Helical" evidence="16">
    <location>
        <begin position="472"/>
        <end position="499"/>
    </location>
</feature>
<feature type="domain" description="Cation-transporting P-type ATPase N-terminal" evidence="18">
    <location>
        <begin position="79"/>
        <end position="153"/>
    </location>
</feature>
<evidence type="ECO:0000256" key="9">
    <source>
        <dbReference type="ARBA" id="ARBA00022840"/>
    </source>
</evidence>
<evidence type="ECO:0000256" key="2">
    <source>
        <dbReference type="ARBA" id="ARBA00022448"/>
    </source>
</evidence>
<evidence type="ECO:0000256" key="16">
    <source>
        <dbReference type="RuleBase" id="RU361146"/>
    </source>
</evidence>
<dbReference type="FunFam" id="1.20.1110.10:FF:000001">
    <property type="entry name" value="Calcium-transporting ATPase"/>
    <property type="match status" value="1"/>
</dbReference>
<evidence type="ECO:0000259" key="18">
    <source>
        <dbReference type="SMART" id="SM00831"/>
    </source>
</evidence>
<dbReference type="EC" id="7.2.2.10" evidence="16"/>
<dbReference type="OrthoDB" id="116380at2759"/>
<evidence type="ECO:0000313" key="21">
    <source>
        <dbReference type="WBParaSite" id="EVEC_0000424101-mRNA-1"/>
    </source>
</evidence>
<dbReference type="GO" id="GO:0006825">
    <property type="term" value="P:copper ion transport"/>
    <property type="evidence" value="ECO:0007669"/>
    <property type="project" value="UniProtKB-KW"/>
</dbReference>
<feature type="transmembrane region" description="Helical" evidence="16">
    <location>
        <begin position="1005"/>
        <end position="1028"/>
    </location>
</feature>
<keyword evidence="2 16" id="KW-0813">Transport</keyword>
<feature type="transmembrane region" description="Helical" evidence="16">
    <location>
        <begin position="210"/>
        <end position="230"/>
    </location>
</feature>
<evidence type="ECO:0000256" key="8">
    <source>
        <dbReference type="ARBA" id="ARBA00022837"/>
    </source>
</evidence>
<evidence type="ECO:0000313" key="20">
    <source>
        <dbReference type="Proteomes" id="UP000274131"/>
    </source>
</evidence>
<evidence type="ECO:0000256" key="7">
    <source>
        <dbReference type="ARBA" id="ARBA00022796"/>
    </source>
</evidence>
<dbReference type="InterPro" id="IPR044492">
    <property type="entry name" value="P_typ_ATPase_HD_dom"/>
</dbReference>
<comment type="subcellular location">
    <subcellularLocation>
        <location evidence="1">Endomembrane system</location>
        <topology evidence="1">Multi-pass membrane protein</topology>
    </subcellularLocation>
    <subcellularLocation>
        <location evidence="16">Membrane</location>
        <topology evidence="16">Multi-pass membrane protein</topology>
    </subcellularLocation>
</comment>
<dbReference type="FunFam" id="3.40.50.1000:FF:000144">
    <property type="entry name" value="copper-transporting ATPase 1 isoform X2"/>
    <property type="match status" value="1"/>
</dbReference>
<dbReference type="SUPFAM" id="SSF81660">
    <property type="entry name" value="Metal cation-transporting ATPase, ATP-binding domain N"/>
    <property type="match status" value="1"/>
</dbReference>
<feature type="transmembrane region" description="Helical" evidence="16">
    <location>
        <begin position="932"/>
        <end position="951"/>
    </location>
</feature>
<dbReference type="SUPFAM" id="SSF81665">
    <property type="entry name" value="Calcium ATPase, transmembrane domain M"/>
    <property type="match status" value="1"/>
</dbReference>
<dbReference type="InterPro" id="IPR004014">
    <property type="entry name" value="ATPase_P-typ_cation-transptr_N"/>
</dbReference>
<dbReference type="InterPro" id="IPR036412">
    <property type="entry name" value="HAD-like_sf"/>
</dbReference>
<accession>A0A0N4V2L3</accession>
<keyword evidence="3 16" id="KW-0109">Calcium transport</keyword>
<dbReference type="PRINTS" id="PR00119">
    <property type="entry name" value="CATATPASE"/>
</dbReference>
<dbReference type="NCBIfam" id="TIGR01517">
    <property type="entry name" value="ATPase-IIB_Ca"/>
    <property type="match status" value="1"/>
</dbReference>
<keyword evidence="4 16" id="KW-0812">Transmembrane</keyword>
<organism evidence="21">
    <name type="scientific">Enterobius vermicularis</name>
    <name type="common">Human pinworm</name>
    <dbReference type="NCBI Taxonomy" id="51028"/>
    <lineage>
        <taxon>Eukaryota</taxon>
        <taxon>Metazoa</taxon>
        <taxon>Ecdysozoa</taxon>
        <taxon>Nematoda</taxon>
        <taxon>Chromadorea</taxon>
        <taxon>Rhabditida</taxon>
        <taxon>Spirurina</taxon>
        <taxon>Oxyuridomorpha</taxon>
        <taxon>Oxyuroidea</taxon>
        <taxon>Oxyuridae</taxon>
        <taxon>Enterobius</taxon>
    </lineage>
</organism>
<keyword evidence="14 16" id="KW-0406">Ion transport</keyword>
<dbReference type="PROSITE" id="PS00154">
    <property type="entry name" value="ATPASE_E1_E2"/>
    <property type="match status" value="1"/>
</dbReference>
<feature type="transmembrane region" description="Helical" evidence="16">
    <location>
        <begin position="429"/>
        <end position="452"/>
    </location>
</feature>
<keyword evidence="8 16" id="KW-0106">Calcium</keyword>
<evidence type="ECO:0000256" key="13">
    <source>
        <dbReference type="ARBA" id="ARBA00023008"/>
    </source>
</evidence>
<evidence type="ECO:0000256" key="15">
    <source>
        <dbReference type="ARBA" id="ARBA00023136"/>
    </source>
</evidence>
<dbReference type="FunFam" id="3.40.1110.10:FF:000060">
    <property type="entry name" value="Calcium-transporting ATPase"/>
    <property type="match status" value="1"/>
</dbReference>
<reference evidence="19 20" key="2">
    <citation type="submission" date="2018-10" db="EMBL/GenBank/DDBJ databases">
        <authorList>
            <consortium name="Pathogen Informatics"/>
        </authorList>
    </citation>
    <scope>NUCLEOTIDE SEQUENCE [LARGE SCALE GENOMIC DNA]</scope>
</reference>
<evidence type="ECO:0000313" key="19">
    <source>
        <dbReference type="EMBL" id="VDD89059.1"/>
    </source>
</evidence>
<dbReference type="GO" id="GO:0012505">
    <property type="term" value="C:endomembrane system"/>
    <property type="evidence" value="ECO:0007669"/>
    <property type="project" value="UniProtKB-SubCell"/>
</dbReference>
<feature type="transmembrane region" description="Helical" evidence="16">
    <location>
        <begin position="1117"/>
        <end position="1138"/>
    </location>
</feature>
<dbReference type="InterPro" id="IPR006068">
    <property type="entry name" value="ATPase_P-typ_cation-transptr_C"/>
</dbReference>
<evidence type="ECO:0000256" key="10">
    <source>
        <dbReference type="ARBA" id="ARBA00022842"/>
    </source>
</evidence>
<dbReference type="InterPro" id="IPR059000">
    <property type="entry name" value="ATPase_P-type_domA"/>
</dbReference>
<keyword evidence="10" id="KW-0460">Magnesium</keyword>
<dbReference type="Pfam" id="PF00122">
    <property type="entry name" value="E1-E2_ATPase"/>
    <property type="match status" value="1"/>
</dbReference>
<comment type="catalytic activity">
    <reaction evidence="16">
        <text>Ca(2+)(in) + ATP + H2O = Ca(2+)(out) + ADP + phosphate + H(+)</text>
        <dbReference type="Rhea" id="RHEA:18105"/>
        <dbReference type="ChEBI" id="CHEBI:15377"/>
        <dbReference type="ChEBI" id="CHEBI:15378"/>
        <dbReference type="ChEBI" id="CHEBI:29108"/>
        <dbReference type="ChEBI" id="CHEBI:30616"/>
        <dbReference type="ChEBI" id="CHEBI:43474"/>
        <dbReference type="ChEBI" id="CHEBI:456216"/>
        <dbReference type="EC" id="7.2.2.10"/>
    </reaction>
</comment>
<evidence type="ECO:0000256" key="6">
    <source>
        <dbReference type="ARBA" id="ARBA00022741"/>
    </source>
</evidence>
<evidence type="ECO:0000256" key="5">
    <source>
        <dbReference type="ARBA" id="ARBA00022723"/>
    </source>
</evidence>
<keyword evidence="11" id="KW-1278">Translocase</keyword>
<dbReference type="GO" id="GO:0051480">
    <property type="term" value="P:regulation of cytosolic calcium ion concentration"/>
    <property type="evidence" value="ECO:0007669"/>
    <property type="project" value="TreeGrafter"/>
</dbReference>
<proteinExistence type="inferred from homology"/>
<dbReference type="GO" id="GO:0005524">
    <property type="term" value="F:ATP binding"/>
    <property type="evidence" value="ECO:0007669"/>
    <property type="project" value="UniProtKB-KW"/>
</dbReference>
<dbReference type="InterPro" id="IPR018303">
    <property type="entry name" value="ATPase_P-typ_P_site"/>
</dbReference>
<dbReference type="GO" id="GO:0016887">
    <property type="term" value="F:ATP hydrolysis activity"/>
    <property type="evidence" value="ECO:0007669"/>
    <property type="project" value="InterPro"/>
</dbReference>
<evidence type="ECO:0000256" key="17">
    <source>
        <dbReference type="SAM" id="MobiDB-lite"/>
    </source>
</evidence>
<dbReference type="Gene3D" id="1.20.1110.10">
    <property type="entry name" value="Calcium-transporting ATPase, transmembrane domain"/>
    <property type="match status" value="2"/>
</dbReference>
<evidence type="ECO:0000256" key="1">
    <source>
        <dbReference type="ARBA" id="ARBA00004127"/>
    </source>
</evidence>
<keyword evidence="7" id="KW-0187">Copper transport</keyword>
<dbReference type="SFLD" id="SFLDF00027">
    <property type="entry name" value="p-type_atpase"/>
    <property type="match status" value="1"/>
</dbReference>
<dbReference type="InterPro" id="IPR023298">
    <property type="entry name" value="ATPase_P-typ_TM_dom_sf"/>
</dbReference>
<dbReference type="NCBIfam" id="TIGR01494">
    <property type="entry name" value="ATPase_P-type"/>
    <property type="match status" value="2"/>
</dbReference>
<dbReference type="InterPro" id="IPR008250">
    <property type="entry name" value="ATPase_P-typ_transduc_dom_A_sf"/>
</dbReference>
<dbReference type="EMBL" id="UXUI01007722">
    <property type="protein sequence ID" value="VDD89059.1"/>
    <property type="molecule type" value="Genomic_DNA"/>
</dbReference>
<dbReference type="Proteomes" id="UP000274131">
    <property type="component" value="Unassembled WGS sequence"/>
</dbReference>
<evidence type="ECO:0000256" key="14">
    <source>
        <dbReference type="ARBA" id="ARBA00023065"/>
    </source>
</evidence>
<comment type="caution">
    <text evidence="16">Lacks conserved residue(s) required for the propagation of feature annotation.</text>
</comment>
<feature type="compositionally biased region" description="Basic residues" evidence="17">
    <location>
        <begin position="1235"/>
        <end position="1250"/>
    </location>
</feature>
<feature type="region of interest" description="Disordered" evidence="17">
    <location>
        <begin position="1235"/>
        <end position="1263"/>
    </location>
</feature>
<dbReference type="InterPro" id="IPR001757">
    <property type="entry name" value="P_typ_ATPase"/>
</dbReference>
<gene>
    <name evidence="19" type="ORF">EVEC_LOCUS3949</name>
</gene>